<dbReference type="Proteomes" id="UP001295423">
    <property type="component" value="Unassembled WGS sequence"/>
</dbReference>
<reference evidence="2" key="1">
    <citation type="submission" date="2023-08" db="EMBL/GenBank/DDBJ databases">
        <authorList>
            <person name="Audoor S."/>
            <person name="Bilcke G."/>
        </authorList>
    </citation>
    <scope>NUCLEOTIDE SEQUENCE</scope>
</reference>
<proteinExistence type="predicted"/>
<organism evidence="2 3">
    <name type="scientific">Cylindrotheca closterium</name>
    <dbReference type="NCBI Taxonomy" id="2856"/>
    <lineage>
        <taxon>Eukaryota</taxon>
        <taxon>Sar</taxon>
        <taxon>Stramenopiles</taxon>
        <taxon>Ochrophyta</taxon>
        <taxon>Bacillariophyta</taxon>
        <taxon>Bacillariophyceae</taxon>
        <taxon>Bacillariophycidae</taxon>
        <taxon>Bacillariales</taxon>
        <taxon>Bacillariaceae</taxon>
        <taxon>Cylindrotheca</taxon>
    </lineage>
</organism>
<name>A0AAD2G868_9STRA</name>
<feature type="compositionally biased region" description="Low complexity" evidence="1">
    <location>
        <begin position="254"/>
        <end position="265"/>
    </location>
</feature>
<evidence type="ECO:0000313" key="3">
    <source>
        <dbReference type="Proteomes" id="UP001295423"/>
    </source>
</evidence>
<feature type="compositionally biased region" description="Low complexity" evidence="1">
    <location>
        <begin position="28"/>
        <end position="40"/>
    </location>
</feature>
<feature type="compositionally biased region" description="Low complexity" evidence="1">
    <location>
        <begin position="285"/>
        <end position="295"/>
    </location>
</feature>
<evidence type="ECO:0000313" key="2">
    <source>
        <dbReference type="EMBL" id="CAJ1965207.1"/>
    </source>
</evidence>
<dbReference type="EMBL" id="CAKOGP040002202">
    <property type="protein sequence ID" value="CAJ1965207.1"/>
    <property type="molecule type" value="Genomic_DNA"/>
</dbReference>
<feature type="compositionally biased region" description="Basic residues" evidence="1">
    <location>
        <begin position="266"/>
        <end position="281"/>
    </location>
</feature>
<keyword evidence="3" id="KW-1185">Reference proteome</keyword>
<feature type="compositionally biased region" description="Acidic residues" evidence="1">
    <location>
        <begin position="365"/>
        <end position="379"/>
    </location>
</feature>
<feature type="compositionally biased region" description="Basic and acidic residues" evidence="1">
    <location>
        <begin position="200"/>
        <end position="213"/>
    </location>
</feature>
<feature type="compositionally biased region" description="Basic and acidic residues" evidence="1">
    <location>
        <begin position="421"/>
        <end position="432"/>
    </location>
</feature>
<feature type="compositionally biased region" description="Basic and acidic residues" evidence="1">
    <location>
        <begin position="380"/>
        <end position="393"/>
    </location>
</feature>
<accession>A0AAD2G868</accession>
<protein>
    <submittedName>
        <fullName evidence="2">Uncharacterized protein</fullName>
    </submittedName>
</protein>
<feature type="compositionally biased region" description="Basic and acidic residues" evidence="1">
    <location>
        <begin position="229"/>
        <end position="244"/>
    </location>
</feature>
<comment type="caution">
    <text evidence="2">The sequence shown here is derived from an EMBL/GenBank/DDBJ whole genome shotgun (WGS) entry which is preliminary data.</text>
</comment>
<feature type="compositionally biased region" description="Basic residues" evidence="1">
    <location>
        <begin position="150"/>
        <end position="160"/>
    </location>
</feature>
<feature type="compositionally biased region" description="Acidic residues" evidence="1">
    <location>
        <begin position="121"/>
        <end position="132"/>
    </location>
</feature>
<sequence>MPKKSRSASVGTLAELNTSTDGDDGDDNSVAGSLNLNDLDILSDDEDDILEDGEDVPPPPNSELAKALMSPPEPSPGVFKRKSASSASSTRKSRKSKLKGSKSKSLSAIDYQFKSPKGGDVSEDESITEEAESPSFSSLCSPPETPSSKSNKRRSSKKRFLGLSTALKENGDASSALPMGGEMVSSMRKTRASIINGGDSSRRSKRTVDDSSRRSKRSSSRTKTGGSEDSSRRSKRTSDKDGGSSRRSRRSSRTADSSSSTPARSSSRKKKSKKASKKDKRKSAESNASNTTSATVDMDESWASLVEKDNNTTTTTTAAPMIATKNQPLHEECQSAGVNSMFHNSINFGNFGESGRTSSDSSLDLSEDDDDDDDDNDKDNDDKKVQEKKKELPKYLGHASLTEIDFSLMNDSKDEEDEEKKEELPSIKEEVIKPPPSRRSLQRTPSSRRGLSCGPVRQRSSRGRDEDRPSSKRGFSASPERKAHTAAEAMEVERPLLSCMKGSRGKLLPTKLKHPPHVYFNETLVITPIIPTYELASKRSDLWFRQKDFDKILNRSMAIALRVKEGKKTKKCVRGLEHFLKDKEERYAAWNAVLVEQEIQHLSGNFSDVRISDLYLAASTTCRTEAFDRAKDDSDAVLEYMTE</sequence>
<feature type="region of interest" description="Disordered" evidence="1">
    <location>
        <begin position="1"/>
        <end position="330"/>
    </location>
</feature>
<gene>
    <name evidence="2" type="ORF">CYCCA115_LOCUS21001</name>
</gene>
<feature type="compositionally biased region" description="Acidic residues" evidence="1">
    <location>
        <begin position="41"/>
        <end position="55"/>
    </location>
</feature>
<feature type="region of interest" description="Disordered" evidence="1">
    <location>
        <begin position="342"/>
        <end position="487"/>
    </location>
</feature>
<dbReference type="AlphaFoldDB" id="A0AAD2G868"/>
<feature type="compositionally biased region" description="Basic residues" evidence="1">
    <location>
        <begin position="91"/>
        <end position="102"/>
    </location>
</feature>
<evidence type="ECO:0000256" key="1">
    <source>
        <dbReference type="SAM" id="MobiDB-lite"/>
    </source>
</evidence>